<feature type="compositionally biased region" description="Acidic residues" evidence="3">
    <location>
        <begin position="229"/>
        <end position="244"/>
    </location>
</feature>
<feature type="compositionally biased region" description="Polar residues" evidence="3">
    <location>
        <begin position="10"/>
        <end position="19"/>
    </location>
</feature>
<evidence type="ECO:0000256" key="2">
    <source>
        <dbReference type="ARBA" id="ARBA00022553"/>
    </source>
</evidence>
<protein>
    <recommendedName>
        <fullName evidence="8">Phosphofurin acidic cluster sorting protein</fullName>
    </recommendedName>
</protein>
<gene>
    <name evidence="6" type="ORF">OUZ56_000937</name>
</gene>
<dbReference type="EMBL" id="JAOYFB010000036">
    <property type="protein sequence ID" value="KAK4018898.1"/>
    <property type="molecule type" value="Genomic_DNA"/>
</dbReference>
<organism evidence="6 7">
    <name type="scientific">Daphnia magna</name>
    <dbReference type="NCBI Taxonomy" id="35525"/>
    <lineage>
        <taxon>Eukaryota</taxon>
        <taxon>Metazoa</taxon>
        <taxon>Ecdysozoa</taxon>
        <taxon>Arthropoda</taxon>
        <taxon>Crustacea</taxon>
        <taxon>Branchiopoda</taxon>
        <taxon>Diplostraca</taxon>
        <taxon>Cladocera</taxon>
        <taxon>Anomopoda</taxon>
        <taxon>Daphniidae</taxon>
        <taxon>Daphnia</taxon>
    </lineage>
</organism>
<evidence type="ECO:0000259" key="5">
    <source>
        <dbReference type="Pfam" id="PF25332"/>
    </source>
</evidence>
<feature type="region of interest" description="Disordered" evidence="3">
    <location>
        <begin position="756"/>
        <end position="826"/>
    </location>
</feature>
<dbReference type="Pfam" id="PF25332">
    <property type="entry name" value="C2_PACS_N"/>
    <property type="match status" value="1"/>
</dbReference>
<feature type="region of interest" description="Disordered" evidence="3">
    <location>
        <begin position="228"/>
        <end position="250"/>
    </location>
</feature>
<comment type="similarity">
    <text evidence="1">Belongs to the PACS family.</text>
</comment>
<dbReference type="InterPro" id="IPR057541">
    <property type="entry name" value="PACS1/2_N"/>
</dbReference>
<sequence>MMERTGRGSLASSIVTSKTAKGDGQPLIPMNLFAAWDVDRTPPNCVPRLCSLTLSRLTILKPLGSDISSITLAVKMQSSKRTLRSNEIMLPAGGGLLDTALELRFALQYPHYLKQWEAGNRLQVMLQRRKRYKNRTILGYKTLCSNTINMVAAVQRQMDMELELYGEATSTSGKETVAPLARLQVQSLSSQPVDHEEAAERLKTLSLGDGAVLERGSVGGMRSGFVRYEDEDDDDFSSNDDGGSDSDQTAGLVVGAGGGAGVVGVGGVVGSGVDRRTGRMNKALLQNRGKILPSNARQRNLKQKFVALLKRFKITEDLQGLENEADEDPTKLTGADLEMDAGDIEDLIDELEDLSDSGPEMDTLSVTSTPKPSLRPFFASSRSLLAPDLNSNPSAFTFPTTGTFFSEKAAATITSSGLSGGGRRLERHYSDESSKRADSDSTHAESMWTDQDRESDTPTAPSAHCPSHLASATNDDKTKPRKILLEQLVRCMPADDALPDHVIMVSGADLQGCNLAGRLAERQQRAVCTGGVADVRATIACLVSKIQKFCNCSAKPPPPIKVVLMGPDSYVNAVLRCYVEQFSSKPPDWKNYLKFYIVPLVTNSGSASSGGNNSSGIGTGGSNNTLSRYLASLDRYYNVNFVSDSWREALDRPVEKMLAATTNGNDAMGTCSTPGVSTPSKIDVQEVIHRLGRYLTSNGCCVQVPIAEAMITYREPNSEEESTQVFIPFVSEVRIGFAESAAAVMAAAAAMTPGSVEMEDGQQLSNTGATSGPLSGSPPHQSAGMLTVNAAIQPGSSIEREQRDYKERTGGRTTPPSSPNISSVHGQREMFTPGAESVELQVDYWLSGASAAAAAAAASATARESIASAAAISLATMAQAVKREKPGPAEQSSVKYTVKAGFRWIVVQRLPHSNVSSSATASSGSDASSLFTMTFGLKEKKQKIMRLGKKKEKEKESESKSQVVEGINRLVCQAKTHHSLLKVVIDGVEWNNVKFFQLSSQWQTHIRHFPVALFTESIL</sequence>
<comment type="caution">
    <text evidence="6">The sequence shown here is derived from an EMBL/GenBank/DDBJ whole genome shotgun (WGS) entry which is preliminary data.</text>
</comment>
<evidence type="ECO:0000259" key="4">
    <source>
        <dbReference type="Pfam" id="PF10254"/>
    </source>
</evidence>
<dbReference type="PANTHER" id="PTHR13280:SF17">
    <property type="entry name" value="KRUEPPEL TARGET AT 95D, ISOFORM A"/>
    <property type="match status" value="1"/>
</dbReference>
<accession>A0ABR0A172</accession>
<dbReference type="InterPro" id="IPR019381">
    <property type="entry name" value="PACS1/2_C"/>
</dbReference>
<feature type="domain" description="Phosphofurin acidic cluster sorting protein 1/2 C-terminal" evidence="4">
    <location>
        <begin position="484"/>
        <end position="1016"/>
    </location>
</feature>
<evidence type="ECO:0008006" key="8">
    <source>
        <dbReference type="Google" id="ProtNLM"/>
    </source>
</evidence>
<keyword evidence="7" id="KW-1185">Reference proteome</keyword>
<evidence type="ECO:0000256" key="3">
    <source>
        <dbReference type="SAM" id="MobiDB-lite"/>
    </source>
</evidence>
<proteinExistence type="inferred from homology"/>
<feature type="region of interest" description="Disordered" evidence="3">
    <location>
        <begin position="414"/>
        <end position="477"/>
    </location>
</feature>
<feature type="compositionally biased region" description="Polar residues" evidence="3">
    <location>
        <begin position="762"/>
        <end position="780"/>
    </location>
</feature>
<dbReference type="Pfam" id="PF10254">
    <property type="entry name" value="Pacs-1"/>
    <property type="match status" value="1"/>
</dbReference>
<evidence type="ECO:0000313" key="6">
    <source>
        <dbReference type="EMBL" id="KAK4018898.1"/>
    </source>
</evidence>
<feature type="domain" description="Phosphofurin acidic cluster sorting protein 1/2 N-terminal C2" evidence="5">
    <location>
        <begin position="28"/>
        <end position="194"/>
    </location>
</feature>
<evidence type="ECO:0000313" key="7">
    <source>
        <dbReference type="Proteomes" id="UP001234178"/>
    </source>
</evidence>
<dbReference type="PANTHER" id="PTHR13280">
    <property type="entry name" value="PHOSPHOFURIN ACIDIC CLUSTER SORTING PROTEIN"/>
    <property type="match status" value="1"/>
</dbReference>
<feature type="region of interest" description="Disordered" evidence="3">
    <location>
        <begin position="1"/>
        <end position="20"/>
    </location>
</feature>
<feature type="compositionally biased region" description="Basic and acidic residues" evidence="3">
    <location>
        <begin position="423"/>
        <end position="443"/>
    </location>
</feature>
<reference evidence="6 7" key="1">
    <citation type="journal article" date="2023" name="Nucleic Acids Res.">
        <title>The hologenome of Daphnia magna reveals possible DNA methylation and microbiome-mediated evolution of the host genome.</title>
        <authorList>
            <person name="Chaturvedi A."/>
            <person name="Li X."/>
            <person name="Dhandapani V."/>
            <person name="Marshall H."/>
            <person name="Kissane S."/>
            <person name="Cuenca-Cambronero M."/>
            <person name="Asole G."/>
            <person name="Calvet F."/>
            <person name="Ruiz-Romero M."/>
            <person name="Marangio P."/>
            <person name="Guigo R."/>
            <person name="Rago D."/>
            <person name="Mirbahai L."/>
            <person name="Eastwood N."/>
            <person name="Colbourne J.K."/>
            <person name="Zhou J."/>
            <person name="Mallon E."/>
            <person name="Orsini L."/>
        </authorList>
    </citation>
    <scope>NUCLEOTIDE SEQUENCE [LARGE SCALE GENOMIC DNA]</scope>
    <source>
        <strain evidence="6">LRV0_1</strain>
    </source>
</reference>
<evidence type="ECO:0000256" key="1">
    <source>
        <dbReference type="ARBA" id="ARBA00008590"/>
    </source>
</evidence>
<keyword evidence="2" id="KW-0597">Phosphoprotein</keyword>
<name>A0ABR0A172_9CRUS</name>
<feature type="compositionally biased region" description="Polar residues" evidence="3">
    <location>
        <begin position="811"/>
        <end position="825"/>
    </location>
</feature>
<dbReference type="Proteomes" id="UP001234178">
    <property type="component" value="Unassembled WGS sequence"/>
</dbReference>
<feature type="compositionally biased region" description="Basic and acidic residues" evidence="3">
    <location>
        <begin position="798"/>
        <end position="810"/>
    </location>
</feature>